<reference evidence="14" key="1">
    <citation type="journal article" date="2019" name="Int. J. Syst. Evol. Microbiol.">
        <title>The Global Catalogue of Microorganisms (GCM) 10K type strain sequencing project: providing services to taxonomists for standard genome sequencing and annotation.</title>
        <authorList>
            <consortium name="The Broad Institute Genomics Platform"/>
            <consortium name="The Broad Institute Genome Sequencing Center for Infectious Disease"/>
            <person name="Wu L."/>
            <person name="Ma J."/>
        </authorList>
    </citation>
    <scope>NUCLEOTIDE SEQUENCE [LARGE SCALE GENOMIC DNA]</scope>
    <source>
        <strain evidence="14">CGMCC 4.7152</strain>
    </source>
</reference>
<dbReference type="InterPro" id="IPR036695">
    <property type="entry name" value="Arg-tRNA-synth_N_sf"/>
</dbReference>
<dbReference type="InterPro" id="IPR008909">
    <property type="entry name" value="DALR_anticod-bd"/>
</dbReference>
<dbReference type="InterPro" id="IPR001278">
    <property type="entry name" value="Arg-tRNA-ligase"/>
</dbReference>
<gene>
    <name evidence="9 13" type="primary">argS</name>
    <name evidence="13" type="ORF">ACFPIJ_27840</name>
</gene>
<comment type="subunit">
    <text evidence="9">Monomer.</text>
</comment>
<dbReference type="SMART" id="SM01016">
    <property type="entry name" value="Arg_tRNA_synt_N"/>
    <property type="match status" value="1"/>
</dbReference>
<dbReference type="GO" id="GO:0004814">
    <property type="term" value="F:arginine-tRNA ligase activity"/>
    <property type="evidence" value="ECO:0007669"/>
    <property type="project" value="UniProtKB-EC"/>
</dbReference>
<evidence type="ECO:0000256" key="9">
    <source>
        <dbReference type="HAMAP-Rule" id="MF_00123"/>
    </source>
</evidence>
<name>A0ABV9VZ12_9ACTN</name>
<dbReference type="Pfam" id="PF05746">
    <property type="entry name" value="DALR_1"/>
    <property type="match status" value="1"/>
</dbReference>
<dbReference type="SUPFAM" id="SSF55190">
    <property type="entry name" value="Arginyl-tRNA synthetase (ArgRS), N-terminal 'additional' domain"/>
    <property type="match status" value="1"/>
</dbReference>
<dbReference type="SMART" id="SM00836">
    <property type="entry name" value="DALR_1"/>
    <property type="match status" value="1"/>
</dbReference>
<evidence type="ECO:0000256" key="1">
    <source>
        <dbReference type="ARBA" id="ARBA00005594"/>
    </source>
</evidence>
<dbReference type="Gene3D" id="3.40.50.620">
    <property type="entry name" value="HUPs"/>
    <property type="match status" value="1"/>
</dbReference>
<evidence type="ECO:0000259" key="11">
    <source>
        <dbReference type="SMART" id="SM00836"/>
    </source>
</evidence>
<evidence type="ECO:0000256" key="5">
    <source>
        <dbReference type="ARBA" id="ARBA00022840"/>
    </source>
</evidence>
<keyword evidence="3 9" id="KW-0436">Ligase</keyword>
<evidence type="ECO:0000256" key="4">
    <source>
        <dbReference type="ARBA" id="ARBA00022741"/>
    </source>
</evidence>
<comment type="catalytic activity">
    <reaction evidence="8 9">
        <text>tRNA(Arg) + L-arginine + ATP = L-arginyl-tRNA(Arg) + AMP + diphosphate</text>
        <dbReference type="Rhea" id="RHEA:20301"/>
        <dbReference type="Rhea" id="RHEA-COMP:9658"/>
        <dbReference type="Rhea" id="RHEA-COMP:9673"/>
        <dbReference type="ChEBI" id="CHEBI:30616"/>
        <dbReference type="ChEBI" id="CHEBI:32682"/>
        <dbReference type="ChEBI" id="CHEBI:33019"/>
        <dbReference type="ChEBI" id="CHEBI:78442"/>
        <dbReference type="ChEBI" id="CHEBI:78513"/>
        <dbReference type="ChEBI" id="CHEBI:456215"/>
        <dbReference type="EC" id="6.1.1.19"/>
    </reaction>
</comment>
<dbReference type="Gene3D" id="3.30.1360.70">
    <property type="entry name" value="Arginyl tRNA synthetase N-terminal domain"/>
    <property type="match status" value="1"/>
</dbReference>
<dbReference type="CDD" id="cd00671">
    <property type="entry name" value="ArgRS_core"/>
    <property type="match status" value="1"/>
</dbReference>
<dbReference type="SUPFAM" id="SSF52374">
    <property type="entry name" value="Nucleotidylyl transferase"/>
    <property type="match status" value="1"/>
</dbReference>
<dbReference type="EC" id="6.1.1.19" evidence="9"/>
<comment type="subcellular location">
    <subcellularLocation>
        <location evidence="9">Cytoplasm</location>
    </subcellularLocation>
</comment>
<evidence type="ECO:0000256" key="6">
    <source>
        <dbReference type="ARBA" id="ARBA00022917"/>
    </source>
</evidence>
<organism evidence="13 14">
    <name type="scientific">Dactylosporangium cerinum</name>
    <dbReference type="NCBI Taxonomy" id="1434730"/>
    <lineage>
        <taxon>Bacteria</taxon>
        <taxon>Bacillati</taxon>
        <taxon>Actinomycetota</taxon>
        <taxon>Actinomycetes</taxon>
        <taxon>Micromonosporales</taxon>
        <taxon>Micromonosporaceae</taxon>
        <taxon>Dactylosporangium</taxon>
    </lineage>
</organism>
<dbReference type="InterPro" id="IPR009080">
    <property type="entry name" value="tRNAsynth_Ia_anticodon-bd"/>
</dbReference>
<keyword evidence="7 9" id="KW-0030">Aminoacyl-tRNA synthetase</keyword>
<evidence type="ECO:0000313" key="13">
    <source>
        <dbReference type="EMBL" id="MFC5001635.1"/>
    </source>
</evidence>
<dbReference type="Pfam" id="PF00750">
    <property type="entry name" value="tRNA-synt_1d"/>
    <property type="match status" value="1"/>
</dbReference>
<dbReference type="InterPro" id="IPR005148">
    <property type="entry name" value="Arg-tRNA-synth_N"/>
</dbReference>
<dbReference type="Gene3D" id="1.10.730.10">
    <property type="entry name" value="Isoleucyl-tRNA Synthetase, Domain 1"/>
    <property type="match status" value="1"/>
</dbReference>
<keyword evidence="2 9" id="KW-0963">Cytoplasm</keyword>
<evidence type="ECO:0000256" key="2">
    <source>
        <dbReference type="ARBA" id="ARBA00022490"/>
    </source>
</evidence>
<dbReference type="NCBIfam" id="TIGR00456">
    <property type="entry name" value="argS"/>
    <property type="match status" value="1"/>
</dbReference>
<evidence type="ECO:0000259" key="12">
    <source>
        <dbReference type="SMART" id="SM01016"/>
    </source>
</evidence>
<proteinExistence type="inferred from homology"/>
<dbReference type="PANTHER" id="PTHR11956:SF5">
    <property type="entry name" value="ARGININE--TRNA LIGASE, CYTOPLASMIC"/>
    <property type="match status" value="1"/>
</dbReference>
<feature type="domain" description="DALR anticodon binding" evidence="11">
    <location>
        <begin position="448"/>
        <end position="561"/>
    </location>
</feature>
<keyword evidence="14" id="KW-1185">Reference proteome</keyword>
<keyword evidence="4 9" id="KW-0547">Nucleotide-binding</keyword>
<dbReference type="RefSeq" id="WP_380118903.1">
    <property type="nucleotide sequence ID" value="NZ_JBHSIU010000037.1"/>
</dbReference>
<feature type="domain" description="Arginyl tRNA synthetase N-terminal" evidence="12">
    <location>
        <begin position="4"/>
        <end position="85"/>
    </location>
</feature>
<evidence type="ECO:0000256" key="10">
    <source>
        <dbReference type="RuleBase" id="RU363038"/>
    </source>
</evidence>
<feature type="short sequence motif" description="'HIGH' region" evidence="9">
    <location>
        <begin position="121"/>
        <end position="131"/>
    </location>
</feature>
<sequence>MVVPSFAVSLADRITAALPGAPAGFDPQIRLSEHADLQVDGVLGLARSLRRDPRQLAAEVAGQLHGGGPVADVRVAGPGFLNLTLSGPALLGRVAARLADPRLGVGRSAAGGRTVLDYSHPNVAKEMHVGHLRSTIIGDALARVLGHLGGTVVRQNHIGDWGTQYGMLIQYLAEHPSDRSALTVRYKTAYALFQSDPAFADRSRRRVVALQGGDPDSLAAWQAMVEESTRYFADVYDRLGVLLTGADIAGESSYNPMLAGVAEDLERLGVARISNGALCVFDDDPGTAPLIVRKSDGGFGYPATDLAAVRHRVTTLRADRIVYVVDARQAPHFRMVFDTARRAGWLPPEVEAVHAAFGMVLGADGRPFKTRSGDTAPLVGLLAEAVARATAVVAAKNPALGPDEVAARGRDVGIGAVKYADLSTSRTRDYLYDPDRMMALTGNTGVYLQYAHARLRSILAKAGSGGTVTVDAPLEDVERALVLRLDAFGDVLAGVAQGCEPHRLCTYLYDLAQTVTAFYERCPVLKAPQPVRDNRVALCALTARTLATGLGLLGIAAPERL</sequence>
<keyword evidence="5 9" id="KW-0067">ATP-binding</keyword>
<dbReference type="InterPro" id="IPR035684">
    <property type="entry name" value="ArgRS_core"/>
</dbReference>
<dbReference type="InterPro" id="IPR001412">
    <property type="entry name" value="aa-tRNA-synth_I_CS"/>
</dbReference>
<dbReference type="PRINTS" id="PR01038">
    <property type="entry name" value="TRNASYNTHARG"/>
</dbReference>
<dbReference type="EMBL" id="JBHSIU010000037">
    <property type="protein sequence ID" value="MFC5001635.1"/>
    <property type="molecule type" value="Genomic_DNA"/>
</dbReference>
<dbReference type="CDD" id="cd07956">
    <property type="entry name" value="Anticodon_Ia_Arg"/>
    <property type="match status" value="1"/>
</dbReference>
<dbReference type="PROSITE" id="PS00178">
    <property type="entry name" value="AA_TRNA_LIGASE_I"/>
    <property type="match status" value="1"/>
</dbReference>
<protein>
    <recommendedName>
        <fullName evidence="9">Arginine--tRNA ligase</fullName>
        <ecNumber evidence="9">6.1.1.19</ecNumber>
    </recommendedName>
    <alternativeName>
        <fullName evidence="9">Arginyl-tRNA synthetase</fullName>
        <shortName evidence="9">ArgRS</shortName>
    </alternativeName>
</protein>
<dbReference type="SUPFAM" id="SSF47323">
    <property type="entry name" value="Anticodon-binding domain of a subclass of class I aminoacyl-tRNA synthetases"/>
    <property type="match status" value="1"/>
</dbReference>
<evidence type="ECO:0000313" key="14">
    <source>
        <dbReference type="Proteomes" id="UP001595912"/>
    </source>
</evidence>
<dbReference type="Pfam" id="PF03485">
    <property type="entry name" value="Arg_tRNA_synt_N"/>
    <property type="match status" value="1"/>
</dbReference>
<dbReference type="PANTHER" id="PTHR11956">
    <property type="entry name" value="ARGINYL-TRNA SYNTHETASE"/>
    <property type="match status" value="1"/>
</dbReference>
<evidence type="ECO:0000256" key="3">
    <source>
        <dbReference type="ARBA" id="ARBA00022598"/>
    </source>
</evidence>
<evidence type="ECO:0000256" key="7">
    <source>
        <dbReference type="ARBA" id="ARBA00023146"/>
    </source>
</evidence>
<accession>A0ABV9VZ12</accession>
<evidence type="ECO:0000256" key="8">
    <source>
        <dbReference type="ARBA" id="ARBA00049339"/>
    </source>
</evidence>
<dbReference type="InterPro" id="IPR014729">
    <property type="entry name" value="Rossmann-like_a/b/a_fold"/>
</dbReference>
<comment type="similarity">
    <text evidence="1 9 10">Belongs to the class-I aminoacyl-tRNA synthetase family.</text>
</comment>
<comment type="caution">
    <text evidence="13">The sequence shown here is derived from an EMBL/GenBank/DDBJ whole genome shotgun (WGS) entry which is preliminary data.</text>
</comment>
<dbReference type="HAMAP" id="MF_00123">
    <property type="entry name" value="Arg_tRNA_synth"/>
    <property type="match status" value="1"/>
</dbReference>
<dbReference type="Proteomes" id="UP001595912">
    <property type="component" value="Unassembled WGS sequence"/>
</dbReference>
<keyword evidence="6 9" id="KW-0648">Protein biosynthesis</keyword>